<feature type="transmembrane region" description="Helical" evidence="6">
    <location>
        <begin position="310"/>
        <end position="331"/>
    </location>
</feature>
<dbReference type="PANTHER" id="PTHR12308:SF73">
    <property type="entry name" value="ANOCTAMIN"/>
    <property type="match status" value="1"/>
</dbReference>
<comment type="subcellular location">
    <subcellularLocation>
        <location evidence="1">Membrane</location>
        <topology evidence="1">Multi-pass membrane protein</topology>
    </subcellularLocation>
</comment>
<dbReference type="InterPro" id="IPR007632">
    <property type="entry name" value="Anoctamin"/>
</dbReference>
<organism evidence="9 10">
    <name type="scientific">Phellinidium pouzarii</name>
    <dbReference type="NCBI Taxonomy" id="167371"/>
    <lineage>
        <taxon>Eukaryota</taxon>
        <taxon>Fungi</taxon>
        <taxon>Dikarya</taxon>
        <taxon>Basidiomycota</taxon>
        <taxon>Agaricomycotina</taxon>
        <taxon>Agaricomycetes</taxon>
        <taxon>Hymenochaetales</taxon>
        <taxon>Hymenochaetaceae</taxon>
        <taxon>Phellinidium</taxon>
    </lineage>
</organism>
<dbReference type="InterPro" id="IPR049456">
    <property type="entry name" value="Anoctamin_N_fung"/>
</dbReference>
<evidence type="ECO:0000259" key="8">
    <source>
        <dbReference type="Pfam" id="PF20877"/>
    </source>
</evidence>
<evidence type="ECO:0000259" key="7">
    <source>
        <dbReference type="Pfam" id="PF04547"/>
    </source>
</evidence>
<comment type="caution">
    <text evidence="9">The sequence shown here is derived from an EMBL/GenBank/DDBJ whole genome shotgun (WGS) entry which is preliminary data.</text>
</comment>
<feature type="domain" description="Anoctamin alpha-beta plait" evidence="8">
    <location>
        <begin position="2"/>
        <end position="85"/>
    </location>
</feature>
<feature type="compositionally biased region" description="Basic and acidic residues" evidence="5">
    <location>
        <begin position="723"/>
        <end position="744"/>
    </location>
</feature>
<reference evidence="9 10" key="1">
    <citation type="submission" date="2019-02" db="EMBL/GenBank/DDBJ databases">
        <title>Genome sequencing of the rare red list fungi Phellinidium pouzarii.</title>
        <authorList>
            <person name="Buettner E."/>
            <person name="Kellner H."/>
        </authorList>
    </citation>
    <scope>NUCLEOTIDE SEQUENCE [LARGE SCALE GENOMIC DNA]</scope>
    <source>
        <strain evidence="9 10">DSM 108285</strain>
    </source>
</reference>
<evidence type="ECO:0000256" key="3">
    <source>
        <dbReference type="ARBA" id="ARBA00022989"/>
    </source>
</evidence>
<name>A0A4V3X9J5_9AGAM</name>
<dbReference type="PANTHER" id="PTHR12308">
    <property type="entry name" value="ANOCTAMIN"/>
    <property type="match status" value="1"/>
</dbReference>
<dbReference type="GO" id="GO:0005254">
    <property type="term" value="F:chloride channel activity"/>
    <property type="evidence" value="ECO:0007669"/>
    <property type="project" value="TreeGrafter"/>
</dbReference>
<evidence type="ECO:0000256" key="4">
    <source>
        <dbReference type="ARBA" id="ARBA00023136"/>
    </source>
</evidence>
<dbReference type="Pfam" id="PF04547">
    <property type="entry name" value="Anoctamin"/>
    <property type="match status" value="1"/>
</dbReference>
<feature type="domain" description="Anoctamin transmembrane" evidence="7">
    <location>
        <begin position="128"/>
        <end position="687"/>
    </location>
</feature>
<evidence type="ECO:0000313" key="9">
    <source>
        <dbReference type="EMBL" id="THG94392.1"/>
    </source>
</evidence>
<evidence type="ECO:0000256" key="5">
    <source>
        <dbReference type="SAM" id="MobiDB-lite"/>
    </source>
</evidence>
<feature type="transmembrane region" description="Helical" evidence="6">
    <location>
        <begin position="223"/>
        <end position="247"/>
    </location>
</feature>
<feature type="region of interest" description="Disordered" evidence="5">
    <location>
        <begin position="475"/>
        <end position="494"/>
    </location>
</feature>
<gene>
    <name evidence="9" type="ORF">EW145_g8149</name>
</gene>
<protein>
    <submittedName>
        <fullName evidence="9">Uncharacterized protein</fullName>
    </submittedName>
</protein>
<sequence>GKRGQTSGQVLVFVQAPTPRLVRLVQQERYHDFLRGLPSTELIARRSSARLSPADRLRIVYEFVTSSLHAGGLGVVPGSKVWPRIESVFALHDRQFNDMWMHSWTHRGQIGFGIGNVELDKIKDQAPVALYFAFLSSYTHSLMYTAGLGIVFYILRMPYSVIYSFLLVLWSIFFVEFWRIRERELSIRWGTRGSFRVERRRAQYVDMNSGEAMFSWWERDARILASLPVILVFVVALAAILTGIFMFEAFVTQLYTGPGQRIISFSPTLLFVALVPRLLGLYQSYAVRLTNWENHAHQSTYDASLTLKTFALSAIVAYLGLALSAFVYVPFGEQLMAGVARTLFRTSAVVNERAARAADFMNGTNAGADAAAAAASGLGKGGSKGGMRKVWASGAETDPARLQNQMFAYTVTNQVVNTFTEVGLPFITRKIEEMRAVRKTGASLVGSAAAAGSGGAAANARAGVTSASASASSISTSASTTAGSSTGAGAGKRHGKRVVFEDEEFGEKAERAFLEGVRHEAALPEYTLFTDYSEMVTQFGYVSLWSTIWPLAPVMALLNNWLELRGDALKITTHCRRSIPFRTDTIGPWLDTLSFIAWLSALTNAALVYLFHPAVFPSPSSSSSSSSGFTTGTALDGSPSSPSAFSALFTPSTPHTPATLLLPALLLALTASHAHALARMAVRHVLERAAWRGSREAREAEEAEREVKRMCLRSLGVDGVEGEVGRETSERDGALDSVDRKNEDDPTGFWTRDEGIDEIQKAAKDT</sequence>
<dbReference type="Proteomes" id="UP000308199">
    <property type="component" value="Unassembled WGS sequence"/>
</dbReference>
<evidence type="ECO:0000256" key="2">
    <source>
        <dbReference type="ARBA" id="ARBA00022692"/>
    </source>
</evidence>
<keyword evidence="10" id="KW-1185">Reference proteome</keyword>
<proteinExistence type="predicted"/>
<dbReference type="OrthoDB" id="296386at2759"/>
<feature type="transmembrane region" description="Helical" evidence="6">
    <location>
        <begin position="128"/>
        <end position="155"/>
    </location>
</feature>
<keyword evidence="2 6" id="KW-0812">Transmembrane</keyword>
<dbReference type="Pfam" id="PF20877">
    <property type="entry name" value="Anoctamin_N"/>
    <property type="match status" value="1"/>
</dbReference>
<dbReference type="GO" id="GO:0016020">
    <property type="term" value="C:membrane"/>
    <property type="evidence" value="ECO:0007669"/>
    <property type="project" value="UniProtKB-SubCell"/>
</dbReference>
<dbReference type="EMBL" id="SGPK01001111">
    <property type="protein sequence ID" value="THG94392.1"/>
    <property type="molecule type" value="Genomic_DNA"/>
</dbReference>
<evidence type="ECO:0000256" key="6">
    <source>
        <dbReference type="SAM" id="Phobius"/>
    </source>
</evidence>
<dbReference type="AlphaFoldDB" id="A0A4V3X9J5"/>
<keyword evidence="3 6" id="KW-1133">Transmembrane helix</keyword>
<feature type="region of interest" description="Disordered" evidence="5">
    <location>
        <begin position="721"/>
        <end position="766"/>
    </location>
</feature>
<accession>A0A4V3X9J5</accession>
<dbReference type="GO" id="GO:0032541">
    <property type="term" value="C:cortical endoplasmic reticulum"/>
    <property type="evidence" value="ECO:0007669"/>
    <property type="project" value="TreeGrafter"/>
</dbReference>
<feature type="compositionally biased region" description="Low complexity" evidence="5">
    <location>
        <begin position="475"/>
        <end position="487"/>
    </location>
</feature>
<evidence type="ECO:0000313" key="10">
    <source>
        <dbReference type="Proteomes" id="UP000308199"/>
    </source>
</evidence>
<keyword evidence="4 6" id="KW-0472">Membrane</keyword>
<feature type="compositionally biased region" description="Basic and acidic residues" evidence="5">
    <location>
        <begin position="751"/>
        <end position="766"/>
    </location>
</feature>
<feature type="non-terminal residue" evidence="9">
    <location>
        <position position="1"/>
    </location>
</feature>
<dbReference type="InterPro" id="IPR049452">
    <property type="entry name" value="Anoctamin_TM"/>
</dbReference>
<evidence type="ECO:0000256" key="1">
    <source>
        <dbReference type="ARBA" id="ARBA00004141"/>
    </source>
</evidence>
<feature type="transmembrane region" description="Helical" evidence="6">
    <location>
        <begin position="161"/>
        <end position="178"/>
    </location>
</feature>